<feature type="binding site" evidence="6">
    <location>
        <position position="86"/>
    </location>
    <ligand>
        <name>phosphate</name>
        <dbReference type="ChEBI" id="CHEBI:43474"/>
        <note>substrate</note>
    </ligand>
</feature>
<dbReference type="GO" id="GO:0031125">
    <property type="term" value="P:rRNA 3'-end processing"/>
    <property type="evidence" value="ECO:0007669"/>
    <property type="project" value="UniProtKB-ARBA"/>
</dbReference>
<keyword evidence="10" id="KW-1185">Reference proteome</keyword>
<dbReference type="InterPro" id="IPR001247">
    <property type="entry name" value="ExoRNase_PH_dom1"/>
</dbReference>
<dbReference type="GO" id="GO:0016075">
    <property type="term" value="P:rRNA catabolic process"/>
    <property type="evidence" value="ECO:0007669"/>
    <property type="project" value="UniProtKB-UniRule"/>
</dbReference>
<feature type="domain" description="Exoribonuclease phosphorolytic" evidence="7">
    <location>
        <begin position="10"/>
        <end position="142"/>
    </location>
</feature>
<evidence type="ECO:0000256" key="5">
    <source>
        <dbReference type="ARBA" id="ARBA00022884"/>
    </source>
</evidence>
<accession>A0A497XSD2</accession>
<sequence length="255" mass="28326">MRKEGRREDELRPVRIVRDFLNHPEGSCLIEFGDTKVICTASVVESVPPFLKGKGQGWITAEYSMLPRATHTRNIRESVQGKISGRTHEIQRMIGRAIRTAVDLTKLGERTIWVDCDVIQADGGTRTASITGAFVAVTDALIKLYENGTIPTVPVKDFVAAVSVGIVNGKQLLDLNFEEDSVAQVDMNVVGTGEGKLSEVQAMGEEYTFTRDELDNLLDLALKGISELVELQKALYEVNRAIGYWKRKDVKEARF</sequence>
<keyword evidence="2 6" id="KW-0698">rRNA processing</keyword>
<dbReference type="InterPro" id="IPR018336">
    <property type="entry name" value="RNase_PH_CS"/>
</dbReference>
<proteinExistence type="inferred from homology"/>
<dbReference type="NCBIfam" id="TIGR01966">
    <property type="entry name" value="RNasePH"/>
    <property type="match status" value="1"/>
</dbReference>
<name>A0A497XSD2_9AQUI</name>
<dbReference type="InterPro" id="IPR015847">
    <property type="entry name" value="ExoRNase_PH_dom2"/>
</dbReference>
<dbReference type="AlphaFoldDB" id="A0A497XSD2"/>
<dbReference type="EC" id="2.7.7.56" evidence="6"/>
<dbReference type="GO" id="GO:0009022">
    <property type="term" value="F:tRNA nucleotidyltransferase activity"/>
    <property type="evidence" value="ECO:0007669"/>
    <property type="project" value="UniProtKB-UniRule"/>
</dbReference>
<evidence type="ECO:0000259" key="8">
    <source>
        <dbReference type="Pfam" id="PF03725"/>
    </source>
</evidence>
<dbReference type="GO" id="GO:0000175">
    <property type="term" value="F:3'-5'-RNA exonuclease activity"/>
    <property type="evidence" value="ECO:0007669"/>
    <property type="project" value="UniProtKB-UniRule"/>
</dbReference>
<feature type="domain" description="Exoribonuclease phosphorolytic" evidence="8">
    <location>
        <begin position="157"/>
        <end position="224"/>
    </location>
</feature>
<dbReference type="PANTHER" id="PTHR11953">
    <property type="entry name" value="EXOSOME COMPLEX COMPONENT"/>
    <property type="match status" value="1"/>
</dbReference>
<evidence type="ECO:0000256" key="2">
    <source>
        <dbReference type="ARBA" id="ARBA00022552"/>
    </source>
</evidence>
<evidence type="ECO:0000313" key="9">
    <source>
        <dbReference type="EMBL" id="RLJ71009.1"/>
    </source>
</evidence>
<evidence type="ECO:0000256" key="6">
    <source>
        <dbReference type="HAMAP-Rule" id="MF_00564"/>
    </source>
</evidence>
<gene>
    <name evidence="6" type="primary">rph</name>
    <name evidence="9" type="ORF">BCF55_1298</name>
</gene>
<dbReference type="Proteomes" id="UP000267841">
    <property type="component" value="Unassembled WGS sequence"/>
</dbReference>
<keyword evidence="5" id="KW-0694">RNA-binding</keyword>
<evidence type="ECO:0000313" key="10">
    <source>
        <dbReference type="Proteomes" id="UP000267841"/>
    </source>
</evidence>
<comment type="subunit">
    <text evidence="6">Homohexameric ring arranged as a trimer of dimers.</text>
</comment>
<feature type="binding site" evidence="6">
    <location>
        <begin position="124"/>
        <end position="126"/>
    </location>
    <ligand>
        <name>phosphate</name>
        <dbReference type="ChEBI" id="CHEBI:43474"/>
        <note>substrate</note>
    </ligand>
</feature>
<dbReference type="InterPro" id="IPR020568">
    <property type="entry name" value="Ribosomal_Su5_D2-typ_SF"/>
</dbReference>
<dbReference type="PROSITE" id="PS01277">
    <property type="entry name" value="RIBONUCLEASE_PH"/>
    <property type="match status" value="1"/>
</dbReference>
<comment type="similarity">
    <text evidence="1 6">Belongs to the RNase PH family.</text>
</comment>
<evidence type="ECO:0000259" key="7">
    <source>
        <dbReference type="Pfam" id="PF01138"/>
    </source>
</evidence>
<dbReference type="GO" id="GO:0008033">
    <property type="term" value="P:tRNA processing"/>
    <property type="evidence" value="ECO:0007669"/>
    <property type="project" value="UniProtKB-UniRule"/>
</dbReference>
<keyword evidence="6" id="KW-0548">Nucleotidyltransferase</keyword>
<dbReference type="PANTHER" id="PTHR11953:SF0">
    <property type="entry name" value="EXOSOME COMPLEX COMPONENT RRP41"/>
    <property type="match status" value="1"/>
</dbReference>
<comment type="caution">
    <text evidence="9">The sequence shown here is derived from an EMBL/GenBank/DDBJ whole genome shotgun (WGS) entry which is preliminary data.</text>
</comment>
<dbReference type="InterPro" id="IPR027408">
    <property type="entry name" value="PNPase/RNase_PH_dom_sf"/>
</dbReference>
<organism evidence="9 10">
    <name type="scientific">Hydrogenivirga caldilitoris</name>
    <dbReference type="NCBI Taxonomy" id="246264"/>
    <lineage>
        <taxon>Bacteria</taxon>
        <taxon>Pseudomonadati</taxon>
        <taxon>Aquificota</taxon>
        <taxon>Aquificia</taxon>
        <taxon>Aquificales</taxon>
        <taxon>Aquificaceae</taxon>
        <taxon>Hydrogenivirga</taxon>
    </lineage>
</organism>
<dbReference type="Pfam" id="PF03725">
    <property type="entry name" value="RNase_PH_C"/>
    <property type="match status" value="1"/>
</dbReference>
<keyword evidence="3 6" id="KW-0820">tRNA-binding</keyword>
<dbReference type="SUPFAM" id="SSF54211">
    <property type="entry name" value="Ribosomal protein S5 domain 2-like"/>
    <property type="match status" value="1"/>
</dbReference>
<dbReference type="SUPFAM" id="SSF55666">
    <property type="entry name" value="Ribonuclease PH domain 2-like"/>
    <property type="match status" value="1"/>
</dbReference>
<dbReference type="EMBL" id="RCCJ01000001">
    <property type="protein sequence ID" value="RLJ71009.1"/>
    <property type="molecule type" value="Genomic_DNA"/>
</dbReference>
<dbReference type="InterPro" id="IPR050080">
    <property type="entry name" value="RNase_PH"/>
</dbReference>
<dbReference type="HAMAP" id="MF_00564">
    <property type="entry name" value="RNase_PH"/>
    <property type="match status" value="1"/>
</dbReference>
<dbReference type="InterPro" id="IPR036345">
    <property type="entry name" value="ExoRNase_PH_dom2_sf"/>
</dbReference>
<keyword evidence="6" id="KW-0808">Transferase</keyword>
<protein>
    <recommendedName>
        <fullName evidence="6">Ribonuclease PH</fullName>
        <shortName evidence="6">RNase PH</shortName>
        <ecNumber evidence="6">2.7.7.56</ecNumber>
    </recommendedName>
    <alternativeName>
        <fullName evidence="6">tRNA nucleotidyltransferase</fullName>
    </alternativeName>
</protein>
<dbReference type="Pfam" id="PF01138">
    <property type="entry name" value="RNase_PH"/>
    <property type="match status" value="1"/>
</dbReference>
<evidence type="ECO:0000256" key="3">
    <source>
        <dbReference type="ARBA" id="ARBA00022555"/>
    </source>
</evidence>
<comment type="function">
    <text evidence="6">Phosphorolytic 3'-5' exoribonuclease that plays an important role in tRNA 3'-end maturation. Removes nucleotide residues following the 3'-CCA terminus of tRNAs; can also add nucleotides to the ends of RNA molecules by using nucleoside diphosphates as substrates, but this may not be physiologically important. Probably plays a role in initiation of 16S rRNA degradation (leading to ribosome degradation) during starvation.</text>
</comment>
<dbReference type="OrthoDB" id="9807456at2"/>
<dbReference type="Gene3D" id="3.30.230.70">
    <property type="entry name" value="GHMP Kinase, N-terminal domain"/>
    <property type="match status" value="1"/>
</dbReference>
<dbReference type="RefSeq" id="WP_121011689.1">
    <property type="nucleotide sequence ID" value="NZ_RCCJ01000001.1"/>
</dbReference>
<comment type="catalytic activity">
    <reaction evidence="6">
        <text>tRNA(n+1) + phosphate = tRNA(n) + a ribonucleoside 5'-diphosphate</text>
        <dbReference type="Rhea" id="RHEA:10628"/>
        <dbReference type="Rhea" id="RHEA-COMP:17343"/>
        <dbReference type="Rhea" id="RHEA-COMP:17344"/>
        <dbReference type="ChEBI" id="CHEBI:43474"/>
        <dbReference type="ChEBI" id="CHEBI:57930"/>
        <dbReference type="ChEBI" id="CHEBI:173114"/>
        <dbReference type="EC" id="2.7.7.56"/>
    </reaction>
</comment>
<evidence type="ECO:0000256" key="1">
    <source>
        <dbReference type="ARBA" id="ARBA00006678"/>
    </source>
</evidence>
<dbReference type="InterPro" id="IPR002381">
    <property type="entry name" value="RNase_PH_bac-type"/>
</dbReference>
<keyword evidence="4 6" id="KW-0819">tRNA processing</keyword>
<evidence type="ECO:0000256" key="4">
    <source>
        <dbReference type="ARBA" id="ARBA00022694"/>
    </source>
</evidence>
<dbReference type="CDD" id="cd11362">
    <property type="entry name" value="RNase_PH_bact"/>
    <property type="match status" value="1"/>
</dbReference>
<reference evidence="9 10" key="1">
    <citation type="submission" date="2018-10" db="EMBL/GenBank/DDBJ databases">
        <title>Genomic Encyclopedia of Archaeal and Bacterial Type Strains, Phase II (KMG-II): from individual species to whole genera.</title>
        <authorList>
            <person name="Goeker M."/>
        </authorList>
    </citation>
    <scope>NUCLEOTIDE SEQUENCE [LARGE SCALE GENOMIC DNA]</scope>
    <source>
        <strain evidence="9 10">DSM 16510</strain>
    </source>
</reference>
<dbReference type="FunFam" id="3.30.230.70:FF:000003">
    <property type="entry name" value="Ribonuclease PH"/>
    <property type="match status" value="1"/>
</dbReference>
<dbReference type="GO" id="GO:0000049">
    <property type="term" value="F:tRNA binding"/>
    <property type="evidence" value="ECO:0007669"/>
    <property type="project" value="UniProtKB-UniRule"/>
</dbReference>